<dbReference type="Pfam" id="PF01142">
    <property type="entry name" value="TruD"/>
    <property type="match status" value="1"/>
</dbReference>
<dbReference type="InterPro" id="IPR042214">
    <property type="entry name" value="TruD_catalytic"/>
</dbReference>
<dbReference type="PANTHER" id="PTHR13326">
    <property type="entry name" value="TRNA PSEUDOURIDINE SYNTHASE D"/>
    <property type="match status" value="1"/>
</dbReference>
<feature type="domain" description="TRUD" evidence="6">
    <location>
        <begin position="314"/>
        <end position="556"/>
    </location>
</feature>
<dbReference type="GO" id="GO:0008033">
    <property type="term" value="P:tRNA processing"/>
    <property type="evidence" value="ECO:0007669"/>
    <property type="project" value="UniProtKB-KW"/>
</dbReference>
<evidence type="ECO:0000259" key="6">
    <source>
        <dbReference type="PROSITE" id="PS50984"/>
    </source>
</evidence>
<comment type="similarity">
    <text evidence="1">Belongs to the pseudouridine synthase TruD family.</text>
</comment>
<keyword evidence="2" id="KW-0819">tRNA processing</keyword>
<feature type="compositionally biased region" description="Basic and acidic residues" evidence="5">
    <location>
        <begin position="687"/>
        <end position="698"/>
    </location>
</feature>
<accession>A0AAN7VD59</accession>
<gene>
    <name evidence="7" type="ORF">RI129_007879</name>
</gene>
<dbReference type="InterPro" id="IPR011760">
    <property type="entry name" value="PsdUridine_synth_TruD_insert"/>
</dbReference>
<dbReference type="CDD" id="cd02576">
    <property type="entry name" value="PseudoU_synth_ScPUS7"/>
    <property type="match status" value="1"/>
</dbReference>
<dbReference type="GO" id="GO:0001522">
    <property type="term" value="P:pseudouridine synthesis"/>
    <property type="evidence" value="ECO:0007669"/>
    <property type="project" value="InterPro"/>
</dbReference>
<name>A0AAN7VD59_9COLE</name>
<sequence length="706" mass="80788">MSFRGNRRNFRNKHNSRGESSRRGNYTPRGFNKSGSNRQFFSKESFTESEVGITEYVSDHEGFSGVIKARFSDFHVNEINKSGQIAKLTDLSLPKDFQPVAPSDEVTDEDTSLLSLEIWEKLRELAKCEEEEEKHFEIDAGEFDKERRTRIHESIRRVFGNKIVAKSINDDNGKKVMSFKRNTNKGGGDNRFQWPKGLGEYVNFIVYKEAIDTVEATFKISDCLRMKSSLFTYAGVKDKRAKTTQWFCVKKVDPRKLLQRTKCLRYIHVGNITFTNEPLKLGHLSGNRFRIALRNVTAEDTIIDKALESLKTKGFINYYGLQRFGADKEVPTFKIGVALLKGNWKEACDIILNPKPSEDPTSEIAEAKRAYKETSDSKIASQKFNRFHNKCVESKLLLGFTKNHENDYVNALANIPRTVRLLYLHSFQSLVWNRVVSRRIKEFGFKPIVGDLVLLTEVDLAPAEVDELVPSIEESETEELTQTGTEVKVLTESDLSTYTIYDVVLPLPGYDITYPDNEVKNWYKEILEENGLTLEVSKQKVKTYNLSGTYRKILAQVKNLSWKTVKYDHPNDILIRSDYEELTGAEEQKRHSDGQYKGLCLDFCLDSSCYATMVLREILKIDTSASTQTKLNDYHTKTDVDESFPGTDSLLSDPAKYELFKQQIFATPSTDETKHKLSENGDNNEPLCKRQKTEEDASIKIQPSLV</sequence>
<evidence type="ECO:0000313" key="7">
    <source>
        <dbReference type="EMBL" id="KAK5644034.1"/>
    </source>
</evidence>
<evidence type="ECO:0000256" key="4">
    <source>
        <dbReference type="ARBA" id="ARBA00036943"/>
    </source>
</evidence>
<evidence type="ECO:0000256" key="2">
    <source>
        <dbReference type="ARBA" id="ARBA00022694"/>
    </source>
</evidence>
<dbReference type="PANTHER" id="PTHR13326:SF31">
    <property type="entry name" value="PSEUDOURIDYLATE SYNTHASE 7 HOMOLOG"/>
    <property type="match status" value="1"/>
</dbReference>
<evidence type="ECO:0000313" key="8">
    <source>
        <dbReference type="Proteomes" id="UP001329430"/>
    </source>
</evidence>
<keyword evidence="8" id="KW-1185">Reference proteome</keyword>
<evidence type="ECO:0000256" key="1">
    <source>
        <dbReference type="ARBA" id="ARBA00007953"/>
    </source>
</evidence>
<keyword evidence="3" id="KW-0413">Isomerase</keyword>
<dbReference type="PROSITE" id="PS50984">
    <property type="entry name" value="TRUD"/>
    <property type="match status" value="1"/>
</dbReference>
<comment type="caution">
    <text evidence="7">The sequence shown here is derived from an EMBL/GenBank/DDBJ whole genome shotgun (WGS) entry which is preliminary data.</text>
</comment>
<dbReference type="Proteomes" id="UP001329430">
    <property type="component" value="Chromosome 5"/>
</dbReference>
<reference evidence="7 8" key="1">
    <citation type="journal article" date="2024" name="Insects">
        <title>An Improved Chromosome-Level Genome Assembly of the Firefly Pyrocoelia pectoralis.</title>
        <authorList>
            <person name="Fu X."/>
            <person name="Meyer-Rochow V.B."/>
            <person name="Ballantyne L."/>
            <person name="Zhu X."/>
        </authorList>
    </citation>
    <scope>NUCLEOTIDE SEQUENCE [LARGE SCALE GENOMIC DNA]</scope>
    <source>
        <strain evidence="7">XCY_ONT2</strain>
    </source>
</reference>
<protein>
    <recommendedName>
        <fullName evidence="6">TRUD domain-containing protein</fullName>
    </recommendedName>
</protein>
<feature type="region of interest" description="Disordered" evidence="5">
    <location>
        <begin position="1"/>
        <end position="37"/>
    </location>
</feature>
<proteinExistence type="inferred from homology"/>
<dbReference type="PIRSF" id="PIRSF037016">
    <property type="entry name" value="Pseudouridin_synth_euk_prd"/>
    <property type="match status" value="1"/>
</dbReference>
<dbReference type="GO" id="GO:0005634">
    <property type="term" value="C:nucleus"/>
    <property type="evidence" value="ECO:0007669"/>
    <property type="project" value="TreeGrafter"/>
</dbReference>
<dbReference type="SUPFAM" id="SSF55120">
    <property type="entry name" value="Pseudouridine synthase"/>
    <property type="match status" value="1"/>
</dbReference>
<comment type="catalytic activity">
    <reaction evidence="4">
        <text>a uridine in tRNA = a pseudouridine in tRNA</text>
        <dbReference type="Rhea" id="RHEA:54572"/>
        <dbReference type="Rhea" id="RHEA-COMP:13339"/>
        <dbReference type="Rhea" id="RHEA-COMP:13934"/>
        <dbReference type="ChEBI" id="CHEBI:65314"/>
        <dbReference type="ChEBI" id="CHEBI:65315"/>
    </reaction>
</comment>
<organism evidence="7 8">
    <name type="scientific">Pyrocoelia pectoralis</name>
    <dbReference type="NCBI Taxonomy" id="417401"/>
    <lineage>
        <taxon>Eukaryota</taxon>
        <taxon>Metazoa</taxon>
        <taxon>Ecdysozoa</taxon>
        <taxon>Arthropoda</taxon>
        <taxon>Hexapoda</taxon>
        <taxon>Insecta</taxon>
        <taxon>Pterygota</taxon>
        <taxon>Neoptera</taxon>
        <taxon>Endopterygota</taxon>
        <taxon>Coleoptera</taxon>
        <taxon>Polyphaga</taxon>
        <taxon>Elateriformia</taxon>
        <taxon>Elateroidea</taxon>
        <taxon>Lampyridae</taxon>
        <taxon>Lampyrinae</taxon>
        <taxon>Pyrocoelia</taxon>
    </lineage>
</organism>
<feature type="region of interest" description="Disordered" evidence="5">
    <location>
        <begin position="669"/>
        <end position="706"/>
    </location>
</feature>
<dbReference type="AlphaFoldDB" id="A0AAN7VD59"/>
<dbReference type="GO" id="GO:0003723">
    <property type="term" value="F:RNA binding"/>
    <property type="evidence" value="ECO:0007669"/>
    <property type="project" value="InterPro"/>
</dbReference>
<dbReference type="InterPro" id="IPR001656">
    <property type="entry name" value="PsdUridine_synth_TruD"/>
</dbReference>
<evidence type="ECO:0000256" key="5">
    <source>
        <dbReference type="SAM" id="MobiDB-lite"/>
    </source>
</evidence>
<dbReference type="NCBIfam" id="TIGR00094">
    <property type="entry name" value="tRNA_TruD_broad"/>
    <property type="match status" value="1"/>
</dbReference>
<dbReference type="InterPro" id="IPR020103">
    <property type="entry name" value="PsdUridine_synth_cat_dom_sf"/>
</dbReference>
<dbReference type="GO" id="GO:0009982">
    <property type="term" value="F:pseudouridine synthase activity"/>
    <property type="evidence" value="ECO:0007669"/>
    <property type="project" value="InterPro"/>
</dbReference>
<feature type="compositionally biased region" description="Basic residues" evidence="5">
    <location>
        <begin position="1"/>
        <end position="15"/>
    </location>
</feature>
<dbReference type="Gene3D" id="3.30.2350.20">
    <property type="entry name" value="TruD, catalytic domain"/>
    <property type="match status" value="2"/>
</dbReference>
<dbReference type="EMBL" id="JAVRBK010000005">
    <property type="protein sequence ID" value="KAK5644034.1"/>
    <property type="molecule type" value="Genomic_DNA"/>
</dbReference>
<evidence type="ECO:0000256" key="3">
    <source>
        <dbReference type="ARBA" id="ARBA00023235"/>
    </source>
</evidence>